<dbReference type="PROSITE" id="PS50181">
    <property type="entry name" value="FBOX"/>
    <property type="match status" value="1"/>
</dbReference>
<reference evidence="4" key="3">
    <citation type="submission" date="2025-09" db="UniProtKB">
        <authorList>
            <consortium name="Ensembl"/>
        </authorList>
    </citation>
    <scope>IDENTIFICATION</scope>
</reference>
<organism evidence="4 5">
    <name type="scientific">Gasterosteus aculeatus aculeatus</name>
    <name type="common">three-spined stickleback</name>
    <dbReference type="NCBI Taxonomy" id="481459"/>
    <lineage>
        <taxon>Eukaryota</taxon>
        <taxon>Metazoa</taxon>
        <taxon>Chordata</taxon>
        <taxon>Craniata</taxon>
        <taxon>Vertebrata</taxon>
        <taxon>Euteleostomi</taxon>
        <taxon>Actinopterygii</taxon>
        <taxon>Neopterygii</taxon>
        <taxon>Teleostei</taxon>
        <taxon>Neoteleostei</taxon>
        <taxon>Acanthomorphata</taxon>
        <taxon>Eupercaria</taxon>
        <taxon>Perciformes</taxon>
        <taxon>Cottioidei</taxon>
        <taxon>Gasterosteales</taxon>
        <taxon>Gasterosteidae</taxon>
        <taxon>Gasterosteus</taxon>
    </lineage>
</organism>
<accession>G3PFQ9</accession>
<feature type="region of interest" description="Disordered" evidence="2">
    <location>
        <begin position="492"/>
        <end position="599"/>
    </location>
</feature>
<dbReference type="SMART" id="SM00256">
    <property type="entry name" value="FBOX"/>
    <property type="match status" value="1"/>
</dbReference>
<reference evidence="4 5" key="1">
    <citation type="journal article" date="2021" name="G3 (Bethesda)">
        <title>Improved contiguity of the threespine stickleback genome using long-read sequencing.</title>
        <authorList>
            <person name="Nath S."/>
            <person name="Shaw D.E."/>
            <person name="White M.A."/>
        </authorList>
    </citation>
    <scope>NUCLEOTIDE SEQUENCE [LARGE SCALE GENOMIC DNA]</scope>
    <source>
        <strain evidence="4 5">Lake Benthic</strain>
    </source>
</reference>
<feature type="region of interest" description="Disordered" evidence="2">
    <location>
        <begin position="734"/>
        <end position="881"/>
    </location>
</feature>
<dbReference type="InterPro" id="IPR006786">
    <property type="entry name" value="Pinin_SDK_MemA"/>
</dbReference>
<feature type="region of interest" description="Disordered" evidence="2">
    <location>
        <begin position="98"/>
        <end position="118"/>
    </location>
</feature>
<dbReference type="Ensembl" id="ENSGACT00000016465.2">
    <property type="protein sequence ID" value="ENSGACP00000016433.2"/>
    <property type="gene ID" value="ENSGACG00000012431.2"/>
</dbReference>
<proteinExistence type="predicted"/>
<evidence type="ECO:0000256" key="2">
    <source>
        <dbReference type="SAM" id="MobiDB-lite"/>
    </source>
</evidence>
<feature type="compositionally biased region" description="Basic and acidic residues" evidence="2">
    <location>
        <begin position="869"/>
        <end position="881"/>
    </location>
</feature>
<dbReference type="STRING" id="69293.ENSGACP00000016433"/>
<dbReference type="AlphaFoldDB" id="G3PFQ9"/>
<keyword evidence="1" id="KW-0175">Coiled coil</keyword>
<dbReference type="SUPFAM" id="SSF81383">
    <property type="entry name" value="F-box domain"/>
    <property type="match status" value="1"/>
</dbReference>
<dbReference type="InterPro" id="IPR032675">
    <property type="entry name" value="LRR_dom_sf"/>
</dbReference>
<feature type="compositionally biased region" description="Polar residues" evidence="2">
    <location>
        <begin position="100"/>
        <end position="118"/>
    </location>
</feature>
<dbReference type="PANTHER" id="PTHR20933">
    <property type="entry name" value="F-BOX ONLY PROTEIN 33"/>
    <property type="match status" value="1"/>
</dbReference>
<dbReference type="Pfam" id="PF12937">
    <property type="entry name" value="F-box-like"/>
    <property type="match status" value="1"/>
</dbReference>
<dbReference type="FunCoup" id="G3PFQ9">
    <property type="interactions" value="598"/>
</dbReference>
<dbReference type="Pfam" id="PF04697">
    <property type="entry name" value="Pinin_SDK_N"/>
    <property type="match status" value="1"/>
</dbReference>
<dbReference type="OMA" id="NSRQMKW"/>
<feature type="compositionally biased region" description="Acidic residues" evidence="2">
    <location>
        <begin position="784"/>
        <end position="795"/>
    </location>
</feature>
<evidence type="ECO:0000259" key="3">
    <source>
        <dbReference type="PROSITE" id="PS50181"/>
    </source>
</evidence>
<feature type="compositionally biased region" description="Basic and acidic residues" evidence="2">
    <location>
        <begin position="578"/>
        <end position="597"/>
    </location>
</feature>
<dbReference type="InterPro" id="IPR036047">
    <property type="entry name" value="F-box-like_dom_sf"/>
</dbReference>
<feature type="compositionally biased region" description="Basic and acidic residues" evidence="2">
    <location>
        <begin position="796"/>
        <end position="820"/>
    </location>
</feature>
<evidence type="ECO:0000313" key="4">
    <source>
        <dbReference type="Ensembl" id="ENSGACP00000016433.2"/>
    </source>
</evidence>
<dbReference type="Pfam" id="PF04696">
    <property type="entry name" value="Pinin_SDK_memA"/>
    <property type="match status" value="1"/>
</dbReference>
<dbReference type="PANTHER" id="PTHR20933:SF3">
    <property type="entry name" value="F-BOX ONLY PROTEIN 33"/>
    <property type="match status" value="1"/>
</dbReference>
<feature type="compositionally biased region" description="Gly residues" evidence="2">
    <location>
        <begin position="502"/>
        <end position="512"/>
    </location>
</feature>
<dbReference type="GO" id="GO:0031398">
    <property type="term" value="P:positive regulation of protein ubiquitination"/>
    <property type="evidence" value="ECO:0007669"/>
    <property type="project" value="TreeGrafter"/>
</dbReference>
<feature type="coiled-coil region" evidence="1">
    <location>
        <begin position="632"/>
        <end position="679"/>
    </location>
</feature>
<sequence length="881" mass="99329">MALCGGIGAMDLPSELIVHIFSFLSDRDKLRASAVCCRWRECLFYPALWTELKLRIGGGCNGGGSSSEETPKLEFLMRKFGSFVRELQLELAPVEGSLGPLNSGQTSNRMDQPDSDPQLSERWRDAMATYLDQVLCVFSSIRNNRNLRKLSLYGDTCVLQQEGLLDSSNLHQIHQGDKKINEIQQLFMELLSNVRQLRWLSCSFMLGLVTPSSLACLSNPSVETLQHLSLLDHQLGPLISPSELDRISNLHSLALDFADLTSELCRLLASPRRTPLHRLSLLLNGAALEFKPLEGTATEDDWKALIRVSANLRVYIMALEVDSSELLRVLKPSLPLERLHLDSYSTLVTDGTLELISQQYNKTLTHFLLLRDDPDFPDLSINRNEDPLVLLSWRCTQLAVLVIHGYTVWSHNLVAISRLRGSSLRVLTVSEESIDFDPDQSVCMEGDPVHNLVKEVSLGLGRVWHPCLDSSLVLSEPTQHFHRELQAFSVGMPGQNRRLGGPMAGPGGGRGRGLNLLRRSLSDMGSGGPPAKQRDIEGALLRLAGDQRARRDARQDSDADDDDDDKKPALQSSVVATSKERTRRDLIQDQTMDERGKQRNRRMFGLLMGTLQKFKQESHVSTEKQKRRTEIEQKLEVQAEAEKKKAESDKRELFEERRAKQTELKLLEQKVELAQLQEEWNSHNNHLVKFIRTKTKPHIFFVPGKICSATQKLLDDSTKKLNAVFDERREAFTEHLSKMEARPRRQPNRDQDGHMAASGMDHSAEGKPTGQVVKGTGNKGHVEMEDEEDEEDEEDREKKGDRKVTAEDNKGEEVLKKDEVEMVELIEEEEEEEDEKKVGEEGIKDVEVMGQKEESSGSEEMEVGGGPEQVDRREGKEEETV</sequence>
<dbReference type="eggNOG" id="ENOG502QPU4">
    <property type="taxonomic scope" value="Eukaryota"/>
</dbReference>
<feature type="compositionally biased region" description="Acidic residues" evidence="2">
    <location>
        <begin position="821"/>
        <end position="834"/>
    </location>
</feature>
<dbReference type="InterPro" id="IPR001810">
    <property type="entry name" value="F-box_dom"/>
</dbReference>
<dbReference type="CDD" id="cd22104">
    <property type="entry name" value="F-box_FBXO33"/>
    <property type="match status" value="1"/>
</dbReference>
<gene>
    <name evidence="4" type="primary">FBXO33</name>
</gene>
<dbReference type="Bgee" id="ENSGACG00000012431">
    <property type="expression patterns" value="Expressed in camera-type eye and 10 other cell types or tissues"/>
</dbReference>
<dbReference type="InterPro" id="IPR006787">
    <property type="entry name" value="Pinin_SDK_N"/>
</dbReference>
<dbReference type="GeneTree" id="ENSGT00390000017718"/>
<keyword evidence="5" id="KW-1185">Reference proteome</keyword>
<reference evidence="4" key="2">
    <citation type="submission" date="2025-08" db="UniProtKB">
        <authorList>
            <consortium name="Ensembl"/>
        </authorList>
    </citation>
    <scope>IDENTIFICATION</scope>
</reference>
<protein>
    <submittedName>
        <fullName evidence="4">F-box protein 33</fullName>
    </submittedName>
</protein>
<evidence type="ECO:0000256" key="1">
    <source>
        <dbReference type="SAM" id="Coils"/>
    </source>
</evidence>
<feature type="compositionally biased region" description="Basic and acidic residues" evidence="2">
    <location>
        <begin position="545"/>
        <end position="557"/>
    </location>
</feature>
<dbReference type="InParanoid" id="G3PFQ9"/>
<dbReference type="Proteomes" id="UP000007635">
    <property type="component" value="Chromosome XV"/>
</dbReference>
<dbReference type="Gene3D" id="1.20.1280.50">
    <property type="match status" value="1"/>
</dbReference>
<dbReference type="Gene3D" id="3.80.10.10">
    <property type="entry name" value="Ribonuclease Inhibitor"/>
    <property type="match status" value="1"/>
</dbReference>
<feature type="compositionally biased region" description="Basic and acidic residues" evidence="2">
    <location>
        <begin position="734"/>
        <end position="753"/>
    </location>
</feature>
<name>G3PFQ9_GASAC</name>
<feature type="compositionally biased region" description="Basic and acidic residues" evidence="2">
    <location>
        <begin position="835"/>
        <end position="855"/>
    </location>
</feature>
<feature type="domain" description="F-box" evidence="3">
    <location>
        <begin position="6"/>
        <end position="52"/>
    </location>
</feature>
<evidence type="ECO:0000313" key="5">
    <source>
        <dbReference type="Proteomes" id="UP000007635"/>
    </source>
</evidence>